<name>A0A2T0N3S7_9ACTN</name>
<proteinExistence type="predicted"/>
<dbReference type="Proteomes" id="UP000238312">
    <property type="component" value="Unassembled WGS sequence"/>
</dbReference>
<accession>A0A2T0N3S7</accession>
<organism evidence="1 2">
    <name type="scientific">Nonomuraea fuscirosea</name>
    <dbReference type="NCBI Taxonomy" id="1291556"/>
    <lineage>
        <taxon>Bacteria</taxon>
        <taxon>Bacillati</taxon>
        <taxon>Actinomycetota</taxon>
        <taxon>Actinomycetes</taxon>
        <taxon>Streptosporangiales</taxon>
        <taxon>Streptosporangiaceae</taxon>
        <taxon>Nonomuraea</taxon>
    </lineage>
</organism>
<keyword evidence="2" id="KW-1185">Reference proteome</keyword>
<evidence type="ECO:0000313" key="1">
    <source>
        <dbReference type="EMBL" id="PRX66788.1"/>
    </source>
</evidence>
<gene>
    <name evidence="1" type="ORF">B0I32_105228</name>
</gene>
<dbReference type="OrthoDB" id="3522610at2"/>
<reference evidence="1 2" key="1">
    <citation type="submission" date="2018-03" db="EMBL/GenBank/DDBJ databases">
        <title>Genomic Encyclopedia of Type Strains, Phase III (KMG-III): the genomes of soil and plant-associated and newly described type strains.</title>
        <authorList>
            <person name="Whitman W."/>
        </authorList>
    </citation>
    <scope>NUCLEOTIDE SEQUENCE [LARGE SCALE GENOMIC DNA]</scope>
    <source>
        <strain evidence="1 2">CGMCC 4.7104</strain>
    </source>
</reference>
<sequence>MNERHEHLGRLLTDAATRLGPGPPWLVLGTVPLDRPTAGSDAVAGGDELRRWVRRHVDVWPAPIGIAAEPPELHPDRTVFTPPGRPAGTYYCELHATGSALGAVQVGTLKESPSDGGEVWAIGEGALAWLTIALLRLLTSYAAHATGWGGAGVEARIIPAAGEGPVVPMEVWNHDGGAYGRAGVRRLATAGTARRTVDLASCLSPALTATARPLVLDLLRRFGLSESRHIDPAGVLRRSHFTGHDELIRTWADTIGVPSAP</sequence>
<dbReference type="RefSeq" id="WP_106238780.1">
    <property type="nucleotide sequence ID" value="NZ_PVNG01000005.1"/>
</dbReference>
<dbReference type="AlphaFoldDB" id="A0A2T0N3S7"/>
<dbReference type="EMBL" id="PVNG01000005">
    <property type="protein sequence ID" value="PRX66788.1"/>
    <property type="molecule type" value="Genomic_DNA"/>
</dbReference>
<evidence type="ECO:0000313" key="2">
    <source>
        <dbReference type="Proteomes" id="UP000238312"/>
    </source>
</evidence>
<protein>
    <submittedName>
        <fullName evidence="1">Uncharacterized protein</fullName>
    </submittedName>
</protein>
<comment type="caution">
    <text evidence="1">The sequence shown here is derived from an EMBL/GenBank/DDBJ whole genome shotgun (WGS) entry which is preliminary data.</text>
</comment>